<dbReference type="RefSeq" id="WP_141244748.1">
    <property type="nucleotide sequence ID" value="NZ_NTHN02000012.1"/>
</dbReference>
<evidence type="ECO:0000313" key="1">
    <source>
        <dbReference type="EMBL" id="MCT4370371.1"/>
    </source>
</evidence>
<sequence length="60" mass="6785">MNAEPMKEMEIAEARAIEMPHWAPPEAPMDMPRQDVEAPRAERVSLGEMIARILMPGQRA</sequence>
<gene>
    <name evidence="1" type="ORF">CLG85_008575</name>
</gene>
<accession>A0ABT2KJS3</accession>
<dbReference type="Proteomes" id="UP000217448">
    <property type="component" value="Unassembled WGS sequence"/>
</dbReference>
<name>A0ABT2KJS3_9RHOB</name>
<protein>
    <submittedName>
        <fullName evidence="1">Uncharacterized protein</fullName>
    </submittedName>
</protein>
<comment type="caution">
    <text evidence="1">The sequence shown here is derived from an EMBL/GenBank/DDBJ whole genome shotgun (WGS) entry which is preliminary data.</text>
</comment>
<organism evidence="1 2">
    <name type="scientific">Alloyangia mangrovi</name>
    <dbReference type="NCBI Taxonomy" id="1779329"/>
    <lineage>
        <taxon>Bacteria</taxon>
        <taxon>Pseudomonadati</taxon>
        <taxon>Pseudomonadota</taxon>
        <taxon>Alphaproteobacteria</taxon>
        <taxon>Rhodobacterales</taxon>
        <taxon>Roseobacteraceae</taxon>
        <taxon>Alloyangia</taxon>
    </lineage>
</organism>
<dbReference type="EMBL" id="NTHN02000012">
    <property type="protein sequence ID" value="MCT4370371.1"/>
    <property type="molecule type" value="Genomic_DNA"/>
</dbReference>
<keyword evidence="2" id="KW-1185">Reference proteome</keyword>
<proteinExistence type="predicted"/>
<evidence type="ECO:0000313" key="2">
    <source>
        <dbReference type="Proteomes" id="UP000217448"/>
    </source>
</evidence>
<reference evidence="2" key="1">
    <citation type="submission" date="2023-07" db="EMBL/GenBank/DDBJ databases">
        <title>Yangia mangrovi SAOS 153D genome.</title>
        <authorList>
            <person name="Verma A."/>
            <person name="Pal Y."/>
            <person name="Sundharam S."/>
            <person name="Bisht B."/>
            <person name="Srinivasan K."/>
        </authorList>
    </citation>
    <scope>NUCLEOTIDE SEQUENCE [LARGE SCALE GENOMIC DNA]</scope>
    <source>
        <strain evidence="2">SAOS 153D</strain>
    </source>
</reference>